<dbReference type="SUPFAM" id="SSF52317">
    <property type="entry name" value="Class I glutamine amidotransferase-like"/>
    <property type="match status" value="1"/>
</dbReference>
<feature type="active site" description="Charge relay system" evidence="1">
    <location>
        <position position="321"/>
    </location>
</feature>
<dbReference type="GO" id="GO:0016787">
    <property type="term" value="F:hydrolase activity"/>
    <property type="evidence" value="ECO:0007669"/>
    <property type="project" value="InterPro"/>
</dbReference>
<feature type="chain" id="PRO_5011252315" evidence="2">
    <location>
        <begin position="33"/>
        <end position="566"/>
    </location>
</feature>
<dbReference type="InterPro" id="IPR011811">
    <property type="entry name" value="Peptidase_S51_cyanophycinase"/>
</dbReference>
<dbReference type="CDD" id="cd03145">
    <property type="entry name" value="GAT1_cyanophycinase"/>
    <property type="match status" value="1"/>
</dbReference>
<accession>A0A244CT96</accession>
<proteinExistence type="predicted"/>
<reference evidence="3 4" key="1">
    <citation type="submission" date="2017-02" db="EMBL/GenBank/DDBJ databases">
        <title>Pseudoalteromonas ulvae TC14 Genome.</title>
        <authorList>
            <person name="Molmeret M."/>
        </authorList>
    </citation>
    <scope>NUCLEOTIDE SEQUENCE [LARGE SCALE GENOMIC DNA]</scope>
    <source>
        <strain evidence="3">TC14</strain>
    </source>
</reference>
<keyword evidence="2" id="KW-0732">Signal</keyword>
<dbReference type="PIRSF" id="PIRSF032067">
    <property type="entry name" value="Cyanophycinase"/>
    <property type="match status" value="1"/>
</dbReference>
<evidence type="ECO:0000313" key="3">
    <source>
        <dbReference type="EMBL" id="OUL58676.1"/>
    </source>
</evidence>
<evidence type="ECO:0000313" key="4">
    <source>
        <dbReference type="Proteomes" id="UP000194841"/>
    </source>
</evidence>
<gene>
    <name evidence="3" type="ORF">B1199_06570</name>
</gene>
<organism evidence="3 4">
    <name type="scientific">Pseudoalteromonas ulvae</name>
    <dbReference type="NCBI Taxonomy" id="107327"/>
    <lineage>
        <taxon>Bacteria</taxon>
        <taxon>Pseudomonadati</taxon>
        <taxon>Pseudomonadota</taxon>
        <taxon>Gammaproteobacteria</taxon>
        <taxon>Alteromonadales</taxon>
        <taxon>Pseudoalteromonadaceae</taxon>
        <taxon>Pseudoalteromonas</taxon>
    </lineage>
</organism>
<feature type="active site" description="Charge relay system" evidence="1">
    <location>
        <position position="395"/>
    </location>
</feature>
<dbReference type="PANTHER" id="PTHR36175">
    <property type="entry name" value="CYANOPHYCINASE"/>
    <property type="match status" value="1"/>
</dbReference>
<feature type="active site" description="Charge relay system" evidence="1">
    <location>
        <position position="422"/>
    </location>
</feature>
<name>A0A244CT96_PSEDV</name>
<protein>
    <submittedName>
        <fullName evidence="3">Cyanophycinase</fullName>
    </submittedName>
</protein>
<keyword evidence="4" id="KW-1185">Reference proteome</keyword>
<dbReference type="PANTHER" id="PTHR36175:SF1">
    <property type="entry name" value="CYANOPHYCINASE"/>
    <property type="match status" value="1"/>
</dbReference>
<dbReference type="InterPro" id="IPR029062">
    <property type="entry name" value="Class_I_gatase-like"/>
</dbReference>
<sequence>MKRFAILLKAKTIGWSFIFALLLSLFSPLAVANDRQQTLVLIGGALTTCSSMSEKNCLADSVPKGKKTNLYQFSKTAIKQIERNWPSDNQHNKVQTIRALNQLASVQSASISKRDLLWLWRDFNDEQLSGLSDQEYHFVIDMLEQPVTDKQEKRVKETVAVASNIEPASNEIVNFIAASTKVKTTTPHLLAITASSRDPYEAADFYEGLLTLDGITSEWLPLTPALAKAVAKNRCDLLAQFREQEMAVFNREHIYPDRIQAEHALCEKGAEHLVAIIEASTGVMFNGGDQSLTRQVLFDEQGHPYLWTTALQNRPVLIGTSAGTALQSGGRNSQGAVPMISNGTSLSALRFGAYGTDAPSERIANANGASLNQDSLTYQALGGLGSFNYGVLDTHFSERNRTARLATLLKATNQTHGFGIDETTALVVITSPSSQLMTVVGKHGVVHLTQRTDQSVGYSYWPAGAVIMPTATGFALSQRSIDNALSPIAIPALPSVRFNDLLTEGKLRSLTQAMCLTAANAAQGQQNEFLIDLKATPETAYHRLNSGKFGCAIEKLTVEFSSPTSR</sequence>
<feature type="signal peptide" evidence="2">
    <location>
        <begin position="1"/>
        <end position="32"/>
    </location>
</feature>
<dbReference type="OrthoDB" id="9799980at2"/>
<dbReference type="AlphaFoldDB" id="A0A244CT96"/>
<evidence type="ECO:0000256" key="2">
    <source>
        <dbReference type="SAM" id="SignalP"/>
    </source>
</evidence>
<comment type="caution">
    <text evidence="3">The sequence shown here is derived from an EMBL/GenBank/DDBJ whole genome shotgun (WGS) entry which is preliminary data.</text>
</comment>
<dbReference type="Proteomes" id="UP000194841">
    <property type="component" value="Unassembled WGS sequence"/>
</dbReference>
<dbReference type="EMBL" id="MWPV01000002">
    <property type="protein sequence ID" value="OUL58676.1"/>
    <property type="molecule type" value="Genomic_DNA"/>
</dbReference>
<dbReference type="Gene3D" id="3.40.50.880">
    <property type="match status" value="1"/>
</dbReference>
<evidence type="ECO:0000256" key="1">
    <source>
        <dbReference type="PIRSR" id="PIRSR032067-1"/>
    </source>
</evidence>